<evidence type="ECO:0000256" key="1">
    <source>
        <dbReference type="ARBA" id="ARBA00011073"/>
    </source>
</evidence>
<name>A0ABQ0PSD3_9PROT</name>
<dbReference type="InterPro" id="IPR036852">
    <property type="entry name" value="Peptidase_S8/S53_dom_sf"/>
</dbReference>
<dbReference type="PANTHER" id="PTHR43806:SF11">
    <property type="entry name" value="CEREVISIN-RELATED"/>
    <property type="match status" value="1"/>
</dbReference>
<dbReference type="PROSITE" id="PS00136">
    <property type="entry name" value="SUBTILASE_ASP"/>
    <property type="match status" value="1"/>
</dbReference>
<evidence type="ECO:0000256" key="4">
    <source>
        <dbReference type="ARBA" id="ARBA00022825"/>
    </source>
</evidence>
<dbReference type="PANTHER" id="PTHR43806">
    <property type="entry name" value="PEPTIDASE S8"/>
    <property type="match status" value="1"/>
</dbReference>
<dbReference type="InterPro" id="IPR023827">
    <property type="entry name" value="Peptidase_S8_Asp-AS"/>
</dbReference>
<sequence>MPELSQPPLPRPLDPPPCLSSYSGDGVRIAVIDSGVNPRHPHIDASRLLPGIAIYPGQRKEYGEDATMDRLGHGTAVMAAIQEKAPAALYVPIQVFNDSLKTSKNALVQAIEWAITQRVHLINLSLGSTNPAHAEALITAIGSARQAGATLIAAQDVGGSICYPGILPDVVGVTLDWDIPCTSYQVLSENEKLTLSASGYPRAIPGVPQRRNLYGVSFSVAQITGSSACFLQEIRERGLSSTLEDVLRQKADASSAHVSRSLT</sequence>
<evidence type="ECO:0000256" key="2">
    <source>
        <dbReference type="ARBA" id="ARBA00022670"/>
    </source>
</evidence>
<keyword evidence="8" id="KW-1185">Reference proteome</keyword>
<feature type="domain" description="Peptidase S8/S53" evidence="6">
    <location>
        <begin position="24"/>
        <end position="259"/>
    </location>
</feature>
<dbReference type="InterPro" id="IPR000209">
    <property type="entry name" value="Peptidase_S8/S53_dom"/>
</dbReference>
<evidence type="ECO:0000313" key="8">
    <source>
        <dbReference type="Proteomes" id="UP001065047"/>
    </source>
</evidence>
<dbReference type="Gene3D" id="3.40.50.200">
    <property type="entry name" value="Peptidase S8/S53 domain"/>
    <property type="match status" value="1"/>
</dbReference>
<feature type="active site" description="Charge relay system" evidence="5">
    <location>
        <position position="217"/>
    </location>
</feature>
<feature type="active site" description="Charge relay system" evidence="5">
    <location>
        <position position="73"/>
    </location>
</feature>
<proteinExistence type="inferred from homology"/>
<reference evidence="7" key="1">
    <citation type="submission" date="2013-04" db="EMBL/GenBank/DDBJ databases">
        <title>The genome sequencing project of 58 acetic acid bacteria.</title>
        <authorList>
            <person name="Okamoto-Kainuma A."/>
            <person name="Ishikawa M."/>
            <person name="Umino S."/>
            <person name="Koizumi Y."/>
            <person name="Shiwa Y."/>
            <person name="Yoshikawa H."/>
            <person name="Matsutani M."/>
            <person name="Matsushita K."/>
        </authorList>
    </citation>
    <scope>NUCLEOTIDE SEQUENCE</scope>
    <source>
        <strain evidence="7">DSM 14337</strain>
    </source>
</reference>
<evidence type="ECO:0000256" key="3">
    <source>
        <dbReference type="ARBA" id="ARBA00022801"/>
    </source>
</evidence>
<evidence type="ECO:0000256" key="5">
    <source>
        <dbReference type="PROSITE-ProRule" id="PRU01240"/>
    </source>
</evidence>
<evidence type="ECO:0000313" key="7">
    <source>
        <dbReference type="EMBL" id="GBQ79535.1"/>
    </source>
</evidence>
<dbReference type="Pfam" id="PF00082">
    <property type="entry name" value="Peptidase_S8"/>
    <property type="match status" value="1"/>
</dbReference>
<keyword evidence="3 5" id="KW-0378">Hydrolase</keyword>
<keyword evidence="2 5" id="KW-0645">Protease</keyword>
<protein>
    <submittedName>
        <fullName evidence="7">Peptidase S8 and S53 subtilisin kexin sedolisin</fullName>
    </submittedName>
</protein>
<feature type="active site" description="Charge relay system" evidence="5">
    <location>
        <position position="33"/>
    </location>
</feature>
<dbReference type="EMBL" id="BAPF01000020">
    <property type="protein sequence ID" value="GBQ79535.1"/>
    <property type="molecule type" value="Genomic_DNA"/>
</dbReference>
<keyword evidence="4 5" id="KW-0720">Serine protease</keyword>
<gene>
    <name evidence="7" type="ORF">AA14337_1469</name>
</gene>
<evidence type="ECO:0000259" key="6">
    <source>
        <dbReference type="Pfam" id="PF00082"/>
    </source>
</evidence>
<dbReference type="InterPro" id="IPR015500">
    <property type="entry name" value="Peptidase_S8_subtilisin-rel"/>
</dbReference>
<comment type="caution">
    <text evidence="7">The sequence shown here is derived from an EMBL/GenBank/DDBJ whole genome shotgun (WGS) entry which is preliminary data.</text>
</comment>
<dbReference type="Proteomes" id="UP001065047">
    <property type="component" value="Unassembled WGS sequence"/>
</dbReference>
<comment type="similarity">
    <text evidence="1 5">Belongs to the peptidase S8 family.</text>
</comment>
<organism evidence="7 8">
    <name type="scientific">Acetobacter malorum DSM 14337</name>
    <dbReference type="NCBI Taxonomy" id="1307910"/>
    <lineage>
        <taxon>Bacteria</taxon>
        <taxon>Pseudomonadati</taxon>
        <taxon>Pseudomonadota</taxon>
        <taxon>Alphaproteobacteria</taxon>
        <taxon>Acetobacterales</taxon>
        <taxon>Acetobacteraceae</taxon>
        <taxon>Acetobacter</taxon>
    </lineage>
</organism>
<dbReference type="SUPFAM" id="SSF52743">
    <property type="entry name" value="Subtilisin-like"/>
    <property type="match status" value="1"/>
</dbReference>
<dbReference type="InterPro" id="IPR050131">
    <property type="entry name" value="Peptidase_S8_subtilisin-like"/>
</dbReference>
<accession>A0ABQ0PSD3</accession>
<dbReference type="PRINTS" id="PR00723">
    <property type="entry name" value="SUBTILISIN"/>
</dbReference>
<dbReference type="PROSITE" id="PS51892">
    <property type="entry name" value="SUBTILASE"/>
    <property type="match status" value="1"/>
</dbReference>